<protein>
    <submittedName>
        <fullName evidence="2">Lipase</fullName>
    </submittedName>
</protein>
<dbReference type="Pfam" id="PF13472">
    <property type="entry name" value="Lipase_GDSL_2"/>
    <property type="match status" value="1"/>
</dbReference>
<dbReference type="SUPFAM" id="SSF52266">
    <property type="entry name" value="SGNH hydrolase"/>
    <property type="match status" value="1"/>
</dbReference>
<evidence type="ECO:0000313" key="2">
    <source>
        <dbReference type="EMBL" id="PQJ69689.1"/>
    </source>
</evidence>
<dbReference type="EMBL" id="MSCK01000002">
    <property type="protein sequence ID" value="PQJ69689.1"/>
    <property type="molecule type" value="Genomic_DNA"/>
</dbReference>
<accession>A0A2P6C9X7</accession>
<dbReference type="Gene3D" id="3.40.50.1110">
    <property type="entry name" value="SGNH hydrolase"/>
    <property type="match status" value="1"/>
</dbReference>
<dbReference type="InterPro" id="IPR013830">
    <property type="entry name" value="SGNH_hydro"/>
</dbReference>
<dbReference type="AlphaFoldDB" id="A0A2P6C9X7"/>
<dbReference type="InterPro" id="IPR036514">
    <property type="entry name" value="SGNH_hydro_sf"/>
</dbReference>
<evidence type="ECO:0000313" key="3">
    <source>
        <dbReference type="Proteomes" id="UP000247345"/>
    </source>
</evidence>
<keyword evidence="3" id="KW-1185">Reference proteome</keyword>
<sequence length="238" mass="26811">MKKILNNTDSFGYIDEIKLNDTDSEETTYKDYLTNVKLELVKNWPANRTINLVFHGHSVPSGYNQTPIVNTLNSYPHQVLQKLSAKYPTAVINTIKTSIGGENSIQGARRFDEDVLVYKPDVLFIDYSLNDRSQGLEATYAAWDEMIKKAVAKGIKVILLTPSPFRDVDMLSTTTELYQHTEQVKRLATENGVALVDSYEQFKKAVLAGNNVNNYLSSFNHPNAAGHTLISNEIIKFF</sequence>
<dbReference type="InterPro" id="IPR051532">
    <property type="entry name" value="Ester_Hydrolysis_Enzymes"/>
</dbReference>
<proteinExistence type="predicted"/>
<dbReference type="PANTHER" id="PTHR30383:SF5">
    <property type="entry name" value="SGNH HYDROLASE-TYPE ESTERASE DOMAIN-CONTAINING PROTEIN"/>
    <property type="match status" value="1"/>
</dbReference>
<comment type="caution">
    <text evidence="2">The sequence shown here is derived from an EMBL/GenBank/DDBJ whole genome shotgun (WGS) entry which is preliminary data.</text>
</comment>
<evidence type="ECO:0000259" key="1">
    <source>
        <dbReference type="Pfam" id="PF13472"/>
    </source>
</evidence>
<name>A0A2P6C9X7_9FLAO</name>
<feature type="domain" description="SGNH hydrolase-type esterase" evidence="1">
    <location>
        <begin position="55"/>
        <end position="228"/>
    </location>
</feature>
<organism evidence="2 3">
    <name type="scientific">Polaribacter butkevichii</name>
    <dbReference type="NCBI Taxonomy" id="218490"/>
    <lineage>
        <taxon>Bacteria</taxon>
        <taxon>Pseudomonadati</taxon>
        <taxon>Bacteroidota</taxon>
        <taxon>Flavobacteriia</taxon>
        <taxon>Flavobacteriales</taxon>
        <taxon>Flavobacteriaceae</taxon>
    </lineage>
</organism>
<dbReference type="PANTHER" id="PTHR30383">
    <property type="entry name" value="THIOESTERASE 1/PROTEASE 1/LYSOPHOSPHOLIPASE L1"/>
    <property type="match status" value="1"/>
</dbReference>
<dbReference type="Proteomes" id="UP000247345">
    <property type="component" value="Unassembled WGS sequence"/>
</dbReference>
<gene>
    <name evidence="2" type="ORF">BTO14_11345</name>
</gene>
<dbReference type="GO" id="GO:0004622">
    <property type="term" value="F:phosphatidylcholine lysophospholipase activity"/>
    <property type="evidence" value="ECO:0007669"/>
    <property type="project" value="TreeGrafter"/>
</dbReference>
<reference evidence="2 3" key="1">
    <citation type="submission" date="2016-12" db="EMBL/GenBank/DDBJ databases">
        <title>Trade-off between light-utilization and light-protection in marine flavobacteria.</title>
        <authorList>
            <person name="Kumagai Y."/>
            <person name="Yoshizawa S."/>
            <person name="Kogure K."/>
            <person name="Iwasaki W."/>
        </authorList>
    </citation>
    <scope>NUCLEOTIDE SEQUENCE [LARGE SCALE GENOMIC DNA]</scope>
    <source>
        <strain evidence="2 3">KCTC 12100</strain>
    </source>
</reference>